<feature type="non-terminal residue" evidence="5">
    <location>
        <position position="237"/>
    </location>
</feature>
<dbReference type="Pfam" id="PF14226">
    <property type="entry name" value="DIOX_N"/>
    <property type="match status" value="1"/>
</dbReference>
<name>A0AA38GNA2_TAXCH</name>
<evidence type="ECO:0008006" key="7">
    <source>
        <dbReference type="Google" id="ProtNLM"/>
    </source>
</evidence>
<evidence type="ECO:0000259" key="3">
    <source>
        <dbReference type="Pfam" id="PF03171"/>
    </source>
</evidence>
<proteinExistence type="predicted"/>
<protein>
    <recommendedName>
        <fullName evidence="7">Non-haem dioxygenase N-terminal domain-containing protein</fullName>
    </recommendedName>
</protein>
<evidence type="ECO:0000313" key="6">
    <source>
        <dbReference type="Proteomes" id="UP000824469"/>
    </source>
</evidence>
<sequence length="237" mass="26713">MASSLQNEVDLPFIDLSQFSFDSAGLINLQNHHGLATLREACKEWGCFGVLNTGIPNDVFQKMESVGHELCAMPPEMKDRAISSNPLQSYSRTPTRESFWFPTPPHSDSVLAFCNKLWPEKDYLKLSETIEAYTFGMVDLQRKISIIIIASLGLDVETFYHSDFEKATSYLRIHHHYSQGKFAAGEEALFEHTDPDCFTIVYQDNGGGFQCQSVEGNWVDVKYIPNSVLINIGDCLK</sequence>
<accession>A0AA38GNA2</accession>
<keyword evidence="2" id="KW-0408">Iron</keyword>
<dbReference type="InterPro" id="IPR050231">
    <property type="entry name" value="Iron_ascorbate_oxido_reductase"/>
</dbReference>
<dbReference type="GO" id="GO:0046872">
    <property type="term" value="F:metal ion binding"/>
    <property type="evidence" value="ECO:0007669"/>
    <property type="project" value="UniProtKB-KW"/>
</dbReference>
<evidence type="ECO:0000313" key="5">
    <source>
        <dbReference type="EMBL" id="KAH9325223.1"/>
    </source>
</evidence>
<feature type="domain" description="Isopenicillin N synthase-like Fe(2+) 2OG dioxygenase" evidence="3">
    <location>
        <begin position="186"/>
        <end position="235"/>
    </location>
</feature>
<keyword evidence="1" id="KW-0479">Metal-binding</keyword>
<evidence type="ECO:0000259" key="4">
    <source>
        <dbReference type="Pfam" id="PF14226"/>
    </source>
</evidence>
<dbReference type="AlphaFoldDB" id="A0AA38GNA2"/>
<dbReference type="Pfam" id="PF03171">
    <property type="entry name" value="2OG-FeII_Oxy"/>
    <property type="match status" value="1"/>
</dbReference>
<keyword evidence="6" id="KW-1185">Reference proteome</keyword>
<dbReference type="InterPro" id="IPR044861">
    <property type="entry name" value="IPNS-like_FE2OG_OXY"/>
</dbReference>
<dbReference type="InterPro" id="IPR027443">
    <property type="entry name" value="IPNS-like_sf"/>
</dbReference>
<evidence type="ECO:0000256" key="1">
    <source>
        <dbReference type="ARBA" id="ARBA00022723"/>
    </source>
</evidence>
<dbReference type="PANTHER" id="PTHR47990">
    <property type="entry name" value="2-OXOGLUTARATE (2OG) AND FE(II)-DEPENDENT OXYGENASE SUPERFAMILY PROTEIN-RELATED"/>
    <property type="match status" value="1"/>
</dbReference>
<dbReference type="Gene3D" id="2.60.120.330">
    <property type="entry name" value="B-lactam Antibiotic, Isopenicillin N Synthase, Chain"/>
    <property type="match status" value="1"/>
</dbReference>
<feature type="domain" description="Non-haem dioxygenase N-terminal" evidence="4">
    <location>
        <begin position="11"/>
        <end position="93"/>
    </location>
</feature>
<dbReference type="EMBL" id="JAHRHJ020000002">
    <property type="protein sequence ID" value="KAH9325223.1"/>
    <property type="molecule type" value="Genomic_DNA"/>
</dbReference>
<reference evidence="5 6" key="1">
    <citation type="journal article" date="2021" name="Nat. Plants">
        <title>The Taxus genome provides insights into paclitaxel biosynthesis.</title>
        <authorList>
            <person name="Xiong X."/>
            <person name="Gou J."/>
            <person name="Liao Q."/>
            <person name="Li Y."/>
            <person name="Zhou Q."/>
            <person name="Bi G."/>
            <person name="Li C."/>
            <person name="Du R."/>
            <person name="Wang X."/>
            <person name="Sun T."/>
            <person name="Guo L."/>
            <person name="Liang H."/>
            <person name="Lu P."/>
            <person name="Wu Y."/>
            <person name="Zhang Z."/>
            <person name="Ro D.K."/>
            <person name="Shang Y."/>
            <person name="Huang S."/>
            <person name="Yan J."/>
        </authorList>
    </citation>
    <scope>NUCLEOTIDE SEQUENCE [LARGE SCALE GENOMIC DNA]</scope>
    <source>
        <strain evidence="5">Ta-2019</strain>
    </source>
</reference>
<dbReference type="Proteomes" id="UP000824469">
    <property type="component" value="Unassembled WGS sequence"/>
</dbReference>
<gene>
    <name evidence="5" type="ORF">KI387_005401</name>
</gene>
<dbReference type="InterPro" id="IPR026992">
    <property type="entry name" value="DIOX_N"/>
</dbReference>
<dbReference type="SUPFAM" id="SSF51197">
    <property type="entry name" value="Clavaminate synthase-like"/>
    <property type="match status" value="1"/>
</dbReference>
<organism evidence="5 6">
    <name type="scientific">Taxus chinensis</name>
    <name type="common">Chinese yew</name>
    <name type="synonym">Taxus wallichiana var. chinensis</name>
    <dbReference type="NCBI Taxonomy" id="29808"/>
    <lineage>
        <taxon>Eukaryota</taxon>
        <taxon>Viridiplantae</taxon>
        <taxon>Streptophyta</taxon>
        <taxon>Embryophyta</taxon>
        <taxon>Tracheophyta</taxon>
        <taxon>Spermatophyta</taxon>
        <taxon>Pinopsida</taxon>
        <taxon>Pinidae</taxon>
        <taxon>Conifers II</taxon>
        <taxon>Cupressales</taxon>
        <taxon>Taxaceae</taxon>
        <taxon>Taxus</taxon>
    </lineage>
</organism>
<evidence type="ECO:0000256" key="2">
    <source>
        <dbReference type="ARBA" id="ARBA00023004"/>
    </source>
</evidence>
<comment type="caution">
    <text evidence="5">The sequence shown here is derived from an EMBL/GenBank/DDBJ whole genome shotgun (WGS) entry which is preliminary data.</text>
</comment>